<proteinExistence type="predicted"/>
<sequence length="169" mass="18111">MLTLQSLSMHHLGRSFVVSVLTPPVQAEEPFPIRISAFEMRMGNGSDLASPCALQMTTGCFCLCSASMTIWFRCRWSCTRAGEVNAIHWFSDTLQSDHSGTSPGSAAACLPKKKPGSCPSRKRQRNSARSFVAIGPSAWMGGIGARVSGGEFWVAIPLVSPHAKPSALV</sequence>
<feature type="compositionally biased region" description="Basic residues" evidence="1">
    <location>
        <begin position="111"/>
        <end position="124"/>
    </location>
</feature>
<dbReference type="InParanoid" id="D6U312"/>
<feature type="region of interest" description="Disordered" evidence="1">
    <location>
        <begin position="103"/>
        <end position="124"/>
    </location>
</feature>
<name>D6U312_KTERA</name>
<comment type="caution">
    <text evidence="2">The sequence shown here is derived from an EMBL/GenBank/DDBJ whole genome shotgun (WGS) entry which is preliminary data.</text>
</comment>
<dbReference type="Proteomes" id="UP000004508">
    <property type="component" value="Unassembled WGS sequence"/>
</dbReference>
<dbReference type="AlphaFoldDB" id="D6U312"/>
<evidence type="ECO:0000313" key="3">
    <source>
        <dbReference type="Proteomes" id="UP000004508"/>
    </source>
</evidence>
<organism evidence="2 3">
    <name type="scientific">Ktedonobacter racemifer DSM 44963</name>
    <dbReference type="NCBI Taxonomy" id="485913"/>
    <lineage>
        <taxon>Bacteria</taxon>
        <taxon>Bacillati</taxon>
        <taxon>Chloroflexota</taxon>
        <taxon>Ktedonobacteria</taxon>
        <taxon>Ktedonobacterales</taxon>
        <taxon>Ktedonobacteraceae</taxon>
        <taxon>Ktedonobacter</taxon>
    </lineage>
</organism>
<accession>D6U312</accession>
<gene>
    <name evidence="2" type="ORF">Krac_3808</name>
</gene>
<evidence type="ECO:0000313" key="2">
    <source>
        <dbReference type="EMBL" id="EFH82917.1"/>
    </source>
</evidence>
<keyword evidence="3" id="KW-1185">Reference proteome</keyword>
<protein>
    <submittedName>
        <fullName evidence="2">Uncharacterized protein</fullName>
    </submittedName>
</protein>
<evidence type="ECO:0000256" key="1">
    <source>
        <dbReference type="SAM" id="MobiDB-lite"/>
    </source>
</evidence>
<dbReference type="EMBL" id="ADVG01000004">
    <property type="protein sequence ID" value="EFH82917.1"/>
    <property type="molecule type" value="Genomic_DNA"/>
</dbReference>
<reference evidence="2 3" key="1">
    <citation type="journal article" date="2011" name="Stand. Genomic Sci.">
        <title>Non-contiguous finished genome sequence and contextual data of the filamentous soil bacterium Ktedonobacter racemifer type strain (SOSP1-21).</title>
        <authorList>
            <person name="Chang Y.J."/>
            <person name="Land M."/>
            <person name="Hauser L."/>
            <person name="Chertkov O."/>
            <person name="Del Rio T.G."/>
            <person name="Nolan M."/>
            <person name="Copeland A."/>
            <person name="Tice H."/>
            <person name="Cheng J.F."/>
            <person name="Lucas S."/>
            <person name="Han C."/>
            <person name="Goodwin L."/>
            <person name="Pitluck S."/>
            <person name="Ivanova N."/>
            <person name="Ovchinikova G."/>
            <person name="Pati A."/>
            <person name="Chen A."/>
            <person name="Palaniappan K."/>
            <person name="Mavromatis K."/>
            <person name="Liolios K."/>
            <person name="Brettin T."/>
            <person name="Fiebig A."/>
            <person name="Rohde M."/>
            <person name="Abt B."/>
            <person name="Goker M."/>
            <person name="Detter J.C."/>
            <person name="Woyke T."/>
            <person name="Bristow J."/>
            <person name="Eisen J.A."/>
            <person name="Markowitz V."/>
            <person name="Hugenholtz P."/>
            <person name="Kyrpides N.C."/>
            <person name="Klenk H.P."/>
            <person name="Lapidus A."/>
        </authorList>
    </citation>
    <scope>NUCLEOTIDE SEQUENCE [LARGE SCALE GENOMIC DNA]</scope>
    <source>
        <strain evidence="3">DSM 44963</strain>
    </source>
</reference>